<proteinExistence type="predicted"/>
<evidence type="ECO:0000313" key="2">
    <source>
        <dbReference type="EMBL" id="OGG24601.1"/>
    </source>
</evidence>
<dbReference type="Proteomes" id="UP000178759">
    <property type="component" value="Unassembled WGS sequence"/>
</dbReference>
<feature type="region of interest" description="Disordered" evidence="1">
    <location>
        <begin position="1"/>
        <end position="36"/>
    </location>
</feature>
<comment type="caution">
    <text evidence="2">The sequence shown here is derived from an EMBL/GenBank/DDBJ whole genome shotgun (WGS) entry which is preliminary data.</text>
</comment>
<evidence type="ECO:0000256" key="1">
    <source>
        <dbReference type="SAM" id="MobiDB-lite"/>
    </source>
</evidence>
<evidence type="ECO:0000313" key="3">
    <source>
        <dbReference type="Proteomes" id="UP000178759"/>
    </source>
</evidence>
<sequence length="82" mass="9198">MGESTPAKPPVNKLTQAAQDDDATKPQLGKHDQGDRKQNLIEQITELPKQKLRALFDAGKISADEFERRMKHLVEETDVSVD</sequence>
<dbReference type="STRING" id="1798392.A3A79_05460"/>
<dbReference type="AlphaFoldDB" id="A0A1F6AIS2"/>
<gene>
    <name evidence="2" type="ORF">A3A79_05460</name>
</gene>
<dbReference type="EMBL" id="MFJV01000001">
    <property type="protein sequence ID" value="OGG24601.1"/>
    <property type="molecule type" value="Genomic_DNA"/>
</dbReference>
<reference evidence="2 3" key="1">
    <citation type="journal article" date="2016" name="Nat. Commun.">
        <title>Thousands of microbial genomes shed light on interconnected biogeochemical processes in an aquifer system.</title>
        <authorList>
            <person name="Anantharaman K."/>
            <person name="Brown C.T."/>
            <person name="Hug L.A."/>
            <person name="Sharon I."/>
            <person name="Castelle C.J."/>
            <person name="Probst A.J."/>
            <person name="Thomas B.C."/>
            <person name="Singh A."/>
            <person name="Wilkins M.J."/>
            <person name="Karaoz U."/>
            <person name="Brodie E.L."/>
            <person name="Williams K.H."/>
            <person name="Hubbard S.S."/>
            <person name="Banfield J.F."/>
        </authorList>
    </citation>
    <scope>NUCLEOTIDE SEQUENCE [LARGE SCALE GENOMIC DNA]</scope>
</reference>
<name>A0A1F6AIS2_9BACT</name>
<protein>
    <submittedName>
        <fullName evidence="2">Uncharacterized protein</fullName>
    </submittedName>
</protein>
<organism evidence="2 3">
    <name type="scientific">Candidatus Gottesmanbacteria bacterium RIFCSPLOWO2_01_FULL_43_11b</name>
    <dbReference type="NCBI Taxonomy" id="1798392"/>
    <lineage>
        <taxon>Bacteria</taxon>
        <taxon>Candidatus Gottesmaniibacteriota</taxon>
    </lineage>
</organism>
<accession>A0A1F6AIS2</accession>